<feature type="domain" description="HAT C-terminal dimerisation" evidence="1">
    <location>
        <begin position="59"/>
        <end position="137"/>
    </location>
</feature>
<dbReference type="PANTHER" id="PTHR47611:SF3">
    <property type="entry name" value="HAT C-TERMINAL DIMERISATION DOMAIN-CONTAINING PROTEIN"/>
    <property type="match status" value="1"/>
</dbReference>
<protein>
    <submittedName>
        <fullName evidence="3">Uncharacterized protein LOC125776758</fullName>
    </submittedName>
</protein>
<proteinExistence type="predicted"/>
<organism evidence="2 3">
    <name type="scientific">Bactrocera dorsalis</name>
    <name type="common">Oriental fruit fly</name>
    <name type="synonym">Dacus dorsalis</name>
    <dbReference type="NCBI Taxonomy" id="27457"/>
    <lineage>
        <taxon>Eukaryota</taxon>
        <taxon>Metazoa</taxon>
        <taxon>Ecdysozoa</taxon>
        <taxon>Arthropoda</taxon>
        <taxon>Hexapoda</taxon>
        <taxon>Insecta</taxon>
        <taxon>Pterygota</taxon>
        <taxon>Neoptera</taxon>
        <taxon>Endopterygota</taxon>
        <taxon>Diptera</taxon>
        <taxon>Brachycera</taxon>
        <taxon>Muscomorpha</taxon>
        <taxon>Tephritoidea</taxon>
        <taxon>Tephritidae</taxon>
        <taxon>Bactrocera</taxon>
        <taxon>Bactrocera</taxon>
    </lineage>
</organism>
<keyword evidence="2" id="KW-1185">Reference proteome</keyword>
<dbReference type="Pfam" id="PF05699">
    <property type="entry name" value="Dimer_Tnp_hAT"/>
    <property type="match status" value="1"/>
</dbReference>
<dbReference type="GeneID" id="125776758"/>
<dbReference type="PANTHER" id="PTHR47611">
    <property type="entry name" value="HAT DIMERISATION DOMAIN, C-TERMINAL"/>
    <property type="match status" value="1"/>
</dbReference>
<accession>A0ABM3JAM7</accession>
<reference evidence="3" key="2">
    <citation type="submission" date="2025-08" db="UniProtKB">
        <authorList>
            <consortium name="RefSeq"/>
        </authorList>
    </citation>
    <scope>IDENTIFICATION</scope>
    <source>
        <tissue evidence="3">Adult</tissue>
    </source>
</reference>
<evidence type="ECO:0000313" key="3">
    <source>
        <dbReference type="RefSeq" id="XP_049306269.1"/>
    </source>
</evidence>
<dbReference type="InterPro" id="IPR008906">
    <property type="entry name" value="HATC_C_dom"/>
</dbReference>
<dbReference type="SUPFAM" id="SSF53098">
    <property type="entry name" value="Ribonuclease H-like"/>
    <property type="match status" value="1"/>
</dbReference>
<evidence type="ECO:0000259" key="1">
    <source>
        <dbReference type="Pfam" id="PF05699"/>
    </source>
</evidence>
<name>A0ABM3JAM7_BACDO</name>
<dbReference type="InterPro" id="IPR012337">
    <property type="entry name" value="RNaseH-like_sf"/>
</dbReference>
<sequence length="141" mass="16311">MLLENELVEINRIAASSSNDNREEPSASKSVKIPQIYEFLTEKLSSKVKSNRADAIITLREYTEKPNEPLDVDPLEYWKTRSTEMKSMQIMACKYLCIPATSTESERMFSKAGELVSDRRTRLKEKNVDMLLFINKNHKMC</sequence>
<evidence type="ECO:0000313" key="2">
    <source>
        <dbReference type="Proteomes" id="UP001652620"/>
    </source>
</evidence>
<dbReference type="Proteomes" id="UP001652620">
    <property type="component" value="Chromosome 2"/>
</dbReference>
<gene>
    <name evidence="3" type="primary">LOC125776758</name>
</gene>
<reference evidence="2" key="1">
    <citation type="submission" date="2025-05" db="UniProtKB">
        <authorList>
            <consortium name="RefSeq"/>
        </authorList>
    </citation>
    <scope>NUCLEOTIDE SEQUENCE [LARGE SCALE GENOMIC DNA]</scope>
</reference>
<dbReference type="RefSeq" id="XP_049306269.1">
    <property type="nucleotide sequence ID" value="XM_049450312.1"/>
</dbReference>